<evidence type="ECO:0008006" key="5">
    <source>
        <dbReference type="Google" id="ProtNLM"/>
    </source>
</evidence>
<accession>A0A8J3ZBF4</accession>
<feature type="region of interest" description="Disordered" evidence="1">
    <location>
        <begin position="1"/>
        <end position="28"/>
    </location>
</feature>
<proteinExistence type="predicted"/>
<dbReference type="RefSeq" id="WP_203999769.1">
    <property type="nucleotide sequence ID" value="NZ_BOPG01000038.1"/>
</dbReference>
<keyword evidence="2" id="KW-1133">Transmembrane helix</keyword>
<evidence type="ECO:0000256" key="1">
    <source>
        <dbReference type="SAM" id="MobiDB-lite"/>
    </source>
</evidence>
<keyword evidence="2" id="KW-0472">Membrane</keyword>
<keyword evidence="4" id="KW-1185">Reference proteome</keyword>
<gene>
    <name evidence="3" type="ORF">Vau01_061810</name>
</gene>
<evidence type="ECO:0000313" key="4">
    <source>
        <dbReference type="Proteomes" id="UP000612585"/>
    </source>
</evidence>
<evidence type="ECO:0000313" key="3">
    <source>
        <dbReference type="EMBL" id="GIJ58665.1"/>
    </source>
</evidence>
<feature type="transmembrane region" description="Helical" evidence="2">
    <location>
        <begin position="89"/>
        <end position="113"/>
    </location>
</feature>
<keyword evidence="2" id="KW-0812">Transmembrane</keyword>
<comment type="caution">
    <text evidence="3">The sequence shown here is derived from an EMBL/GenBank/DDBJ whole genome shotgun (WGS) entry which is preliminary data.</text>
</comment>
<dbReference type="EMBL" id="BOPG01000038">
    <property type="protein sequence ID" value="GIJ58665.1"/>
    <property type="molecule type" value="Genomic_DNA"/>
</dbReference>
<organism evidence="3 4">
    <name type="scientific">Virgisporangium aurantiacum</name>
    <dbReference type="NCBI Taxonomy" id="175570"/>
    <lineage>
        <taxon>Bacteria</taxon>
        <taxon>Bacillati</taxon>
        <taxon>Actinomycetota</taxon>
        <taxon>Actinomycetes</taxon>
        <taxon>Micromonosporales</taxon>
        <taxon>Micromonosporaceae</taxon>
        <taxon>Virgisporangium</taxon>
    </lineage>
</organism>
<dbReference type="AlphaFoldDB" id="A0A8J3ZBF4"/>
<evidence type="ECO:0000256" key="2">
    <source>
        <dbReference type="SAM" id="Phobius"/>
    </source>
</evidence>
<protein>
    <recommendedName>
        <fullName evidence="5">DUF4190 domain-containing protein</fullName>
    </recommendedName>
</protein>
<name>A0A8J3ZBF4_9ACTN</name>
<reference evidence="3" key="1">
    <citation type="submission" date="2021-01" db="EMBL/GenBank/DDBJ databases">
        <title>Whole genome shotgun sequence of Virgisporangium aurantiacum NBRC 16421.</title>
        <authorList>
            <person name="Komaki H."/>
            <person name="Tamura T."/>
        </authorList>
    </citation>
    <scope>NUCLEOTIDE SEQUENCE</scope>
    <source>
        <strain evidence="3">NBRC 16421</strain>
    </source>
</reference>
<dbReference type="Proteomes" id="UP000612585">
    <property type="component" value="Unassembled WGS sequence"/>
</dbReference>
<sequence length="124" mass="13023">MTQAQAQPQAPQPAPQPALRHPADPDPVRSTKATAVYLLGIAAVITGPFVGGVIPGTIALLLGAEVRRDLHAANGYLIGTSRYQRGIKLAWAGIVLSIAAIVVVIIRTLYVWAQTGSVDFSNTN</sequence>
<feature type="transmembrane region" description="Helical" evidence="2">
    <location>
        <begin position="35"/>
        <end position="62"/>
    </location>
</feature>